<sequence>MTTLENRPGSAVLVIDVQNQVVRRAHRRDEVVGRIARLVARARQAGTPVVWVQQTDEQLAEGSEGWQLVPELVPAAGEAVVLKGYPDAFEATSLELHLAELGAGRLVVAGAQTDMCVRSTIHGGLTRGYDVTLVGDAHTTEDNTEWGAPAPELVIAHTNLYWAEQEAPGRRCATTAAEEVAF</sequence>
<evidence type="ECO:0000313" key="3">
    <source>
        <dbReference type="EMBL" id="PYC88269.1"/>
    </source>
</evidence>
<comment type="caution">
    <text evidence="3">The sequence shown here is derived from an EMBL/GenBank/DDBJ whole genome shotgun (WGS) entry which is preliminary data.</text>
</comment>
<evidence type="ECO:0000256" key="1">
    <source>
        <dbReference type="ARBA" id="ARBA00022801"/>
    </source>
</evidence>
<dbReference type="InterPro" id="IPR050272">
    <property type="entry name" value="Isochorismatase-like_hydrls"/>
</dbReference>
<dbReference type="EMBL" id="PYBW01000005">
    <property type="protein sequence ID" value="PYC88269.1"/>
    <property type="molecule type" value="Genomic_DNA"/>
</dbReference>
<keyword evidence="1 3" id="KW-0378">Hydrolase</keyword>
<protein>
    <submittedName>
        <fullName evidence="3">Cysteine hydrolase</fullName>
    </submittedName>
</protein>
<dbReference type="Pfam" id="PF00857">
    <property type="entry name" value="Isochorismatase"/>
    <property type="match status" value="1"/>
</dbReference>
<dbReference type="SUPFAM" id="SSF52499">
    <property type="entry name" value="Isochorismatase-like hydrolases"/>
    <property type="match status" value="1"/>
</dbReference>
<dbReference type="RefSeq" id="WP_110664619.1">
    <property type="nucleotide sequence ID" value="NZ_PYBW01000005.1"/>
</dbReference>
<keyword evidence="4" id="KW-1185">Reference proteome</keyword>
<reference evidence="3 4" key="1">
    <citation type="submission" date="2018-03" db="EMBL/GenBank/DDBJ databases">
        <title>Bioinformatic expansion and discovery of thiopeptide antibiotics.</title>
        <authorList>
            <person name="Schwalen C.J."/>
            <person name="Hudson G.A."/>
            <person name="Mitchell D.A."/>
        </authorList>
    </citation>
    <scope>NUCLEOTIDE SEQUENCE [LARGE SCALE GENOMIC DNA]</scope>
    <source>
        <strain evidence="3 4">ATCC 21389</strain>
    </source>
</reference>
<dbReference type="PANTHER" id="PTHR43540">
    <property type="entry name" value="PEROXYUREIDOACRYLATE/UREIDOACRYLATE AMIDOHYDROLASE-RELATED"/>
    <property type="match status" value="1"/>
</dbReference>
<gene>
    <name evidence="3" type="ORF">C7C46_01070</name>
</gene>
<dbReference type="CDD" id="cd01014">
    <property type="entry name" value="nicotinamidase_related"/>
    <property type="match status" value="1"/>
</dbReference>
<evidence type="ECO:0000313" key="4">
    <source>
        <dbReference type="Proteomes" id="UP000248039"/>
    </source>
</evidence>
<dbReference type="OrthoDB" id="3174612at2"/>
<accession>A0A2V4PT08</accession>
<name>A0A2V4PT08_9ACTN</name>
<organism evidence="3 4">
    <name type="scientific">Streptomyces tateyamensis</name>
    <dbReference type="NCBI Taxonomy" id="565073"/>
    <lineage>
        <taxon>Bacteria</taxon>
        <taxon>Bacillati</taxon>
        <taxon>Actinomycetota</taxon>
        <taxon>Actinomycetes</taxon>
        <taxon>Kitasatosporales</taxon>
        <taxon>Streptomycetaceae</taxon>
        <taxon>Streptomyces</taxon>
    </lineage>
</organism>
<feature type="domain" description="Isochorismatase-like" evidence="2">
    <location>
        <begin position="10"/>
        <end position="143"/>
    </location>
</feature>
<dbReference type="Proteomes" id="UP000248039">
    <property type="component" value="Unassembled WGS sequence"/>
</dbReference>
<dbReference type="GO" id="GO:0016787">
    <property type="term" value="F:hydrolase activity"/>
    <property type="evidence" value="ECO:0007669"/>
    <property type="project" value="UniProtKB-KW"/>
</dbReference>
<proteinExistence type="predicted"/>
<dbReference type="AlphaFoldDB" id="A0A2V4PT08"/>
<dbReference type="InterPro" id="IPR036380">
    <property type="entry name" value="Isochorismatase-like_sf"/>
</dbReference>
<evidence type="ECO:0000259" key="2">
    <source>
        <dbReference type="Pfam" id="PF00857"/>
    </source>
</evidence>
<dbReference type="Gene3D" id="3.40.50.850">
    <property type="entry name" value="Isochorismatase-like"/>
    <property type="match status" value="1"/>
</dbReference>
<dbReference type="InterPro" id="IPR000868">
    <property type="entry name" value="Isochorismatase-like_dom"/>
</dbReference>